<sequence length="125" mass="13690">FGTFLDDNQRLAPFESMPQNHMQPAYRIPDTPGACVAAGTSPKHTIPINRMNTKSIVVEPEGNATLKSGAAVEIMGIAFSGGYSIKDVLVSMDNGKTWAAAELGKDKGRYSWAQWKFTWKPTKQD</sequence>
<dbReference type="GO" id="GO:0030151">
    <property type="term" value="F:molybdenum ion binding"/>
    <property type="evidence" value="ECO:0007669"/>
    <property type="project" value="InterPro"/>
</dbReference>
<feature type="domain" description="Moybdenum cofactor oxidoreductase dimerisation" evidence="1">
    <location>
        <begin position="48"/>
        <end position="115"/>
    </location>
</feature>
<organism evidence="2 3">
    <name type="scientific">Candidatus Magnetobacterium bavaricum</name>
    <dbReference type="NCBI Taxonomy" id="29290"/>
    <lineage>
        <taxon>Bacteria</taxon>
        <taxon>Pseudomonadati</taxon>
        <taxon>Nitrospirota</taxon>
        <taxon>Thermodesulfovibrionia</taxon>
        <taxon>Thermodesulfovibrionales</taxon>
        <taxon>Candidatus Magnetobacteriaceae</taxon>
        <taxon>Candidatus Magnetobacterium</taxon>
    </lineage>
</organism>
<dbReference type="GO" id="GO:0008482">
    <property type="term" value="F:sulfite oxidase activity"/>
    <property type="evidence" value="ECO:0007669"/>
    <property type="project" value="TreeGrafter"/>
</dbReference>
<dbReference type="Pfam" id="PF03404">
    <property type="entry name" value="Mo-co_dimer"/>
    <property type="match status" value="1"/>
</dbReference>
<dbReference type="AlphaFoldDB" id="A0A0F3H256"/>
<dbReference type="PANTHER" id="PTHR19372">
    <property type="entry name" value="SULFITE REDUCTASE"/>
    <property type="match status" value="1"/>
</dbReference>
<dbReference type="GO" id="GO:0043546">
    <property type="term" value="F:molybdopterin cofactor binding"/>
    <property type="evidence" value="ECO:0007669"/>
    <property type="project" value="TreeGrafter"/>
</dbReference>
<evidence type="ECO:0000259" key="1">
    <source>
        <dbReference type="Pfam" id="PF03404"/>
    </source>
</evidence>
<evidence type="ECO:0000313" key="2">
    <source>
        <dbReference type="EMBL" id="KJU87013.1"/>
    </source>
</evidence>
<dbReference type="EMBL" id="LACI01000362">
    <property type="protein sequence ID" value="KJU87013.1"/>
    <property type="molecule type" value="Genomic_DNA"/>
</dbReference>
<dbReference type="PANTHER" id="PTHR19372:SF7">
    <property type="entry name" value="SULFITE OXIDASE, MITOCHONDRIAL"/>
    <property type="match status" value="1"/>
</dbReference>
<protein>
    <submittedName>
        <fullName evidence="2">Oxidoreductase, molybdopterin binding</fullName>
    </submittedName>
</protein>
<dbReference type="GO" id="GO:0006790">
    <property type="term" value="P:sulfur compound metabolic process"/>
    <property type="evidence" value="ECO:0007669"/>
    <property type="project" value="TreeGrafter"/>
</dbReference>
<reference evidence="2 3" key="1">
    <citation type="submission" date="2015-02" db="EMBL/GenBank/DDBJ databases">
        <title>Single-cell genomics of uncultivated deep-branching MTB reveals a conserved set of magnetosome genes.</title>
        <authorList>
            <person name="Kolinko S."/>
            <person name="Richter M."/>
            <person name="Glockner F.O."/>
            <person name="Brachmann A."/>
            <person name="Schuler D."/>
        </authorList>
    </citation>
    <scope>NUCLEOTIDE SEQUENCE [LARGE SCALE GENOMIC DNA]</scope>
    <source>
        <strain evidence="2">TM-1</strain>
    </source>
</reference>
<dbReference type="Gene3D" id="2.60.40.650">
    <property type="match status" value="1"/>
</dbReference>
<keyword evidence="3" id="KW-1185">Reference proteome</keyword>
<proteinExistence type="predicted"/>
<comment type="caution">
    <text evidence="2">The sequence shown here is derived from an EMBL/GenBank/DDBJ whole genome shotgun (WGS) entry which is preliminary data.</text>
</comment>
<dbReference type="InterPro" id="IPR014756">
    <property type="entry name" value="Ig_E-set"/>
</dbReference>
<dbReference type="InterPro" id="IPR005066">
    <property type="entry name" value="MoCF_OxRdtse_dimer"/>
</dbReference>
<gene>
    <name evidence="2" type="ORF">MBAV_000793</name>
</gene>
<evidence type="ECO:0000313" key="3">
    <source>
        <dbReference type="Proteomes" id="UP000033423"/>
    </source>
</evidence>
<dbReference type="GO" id="GO:0020037">
    <property type="term" value="F:heme binding"/>
    <property type="evidence" value="ECO:0007669"/>
    <property type="project" value="TreeGrafter"/>
</dbReference>
<feature type="non-terminal residue" evidence="2">
    <location>
        <position position="1"/>
    </location>
</feature>
<accession>A0A0F3H256</accession>
<dbReference type="SUPFAM" id="SSF81296">
    <property type="entry name" value="E set domains"/>
    <property type="match status" value="1"/>
</dbReference>
<dbReference type="Proteomes" id="UP000033423">
    <property type="component" value="Unassembled WGS sequence"/>
</dbReference>
<name>A0A0F3H256_9BACT</name>